<organism evidence="4 5">
    <name type="scientific">Penicillium egyptiacum</name>
    <dbReference type="NCBI Taxonomy" id="1303716"/>
    <lineage>
        <taxon>Eukaryota</taxon>
        <taxon>Fungi</taxon>
        <taxon>Dikarya</taxon>
        <taxon>Ascomycota</taxon>
        <taxon>Pezizomycotina</taxon>
        <taxon>Eurotiomycetes</taxon>
        <taxon>Eurotiomycetidae</taxon>
        <taxon>Eurotiales</taxon>
        <taxon>Aspergillaceae</taxon>
        <taxon>Penicillium</taxon>
    </lineage>
</organism>
<feature type="compositionally biased region" description="Low complexity" evidence="1">
    <location>
        <begin position="767"/>
        <end position="778"/>
    </location>
</feature>
<gene>
    <name evidence="4" type="ORF">PEGY_LOCUS683</name>
</gene>
<dbReference type="Pfam" id="PF13768">
    <property type="entry name" value="VWA_3"/>
    <property type="match status" value="1"/>
</dbReference>
<evidence type="ECO:0000259" key="3">
    <source>
        <dbReference type="PROSITE" id="PS51468"/>
    </source>
</evidence>
<dbReference type="SMART" id="SM00609">
    <property type="entry name" value="VIT"/>
    <property type="match status" value="1"/>
</dbReference>
<dbReference type="PANTHER" id="PTHR45737">
    <property type="entry name" value="VON WILLEBRAND FACTOR A DOMAIN-CONTAINING PROTEIN 5A"/>
    <property type="match status" value="1"/>
</dbReference>
<feature type="compositionally biased region" description="Polar residues" evidence="1">
    <location>
        <begin position="744"/>
        <end position="766"/>
    </location>
</feature>
<dbReference type="PANTHER" id="PTHR45737:SF6">
    <property type="entry name" value="VON WILLEBRAND FACTOR A DOMAIN-CONTAINING PROTEIN 5A"/>
    <property type="match status" value="1"/>
</dbReference>
<dbReference type="InterPro" id="IPR036465">
    <property type="entry name" value="vWFA_dom_sf"/>
</dbReference>
<reference evidence="4" key="1">
    <citation type="submission" date="2021-07" db="EMBL/GenBank/DDBJ databases">
        <authorList>
            <person name="Branca A.L. A."/>
        </authorList>
    </citation>
    <scope>NUCLEOTIDE SEQUENCE</scope>
</reference>
<evidence type="ECO:0000259" key="2">
    <source>
        <dbReference type="PROSITE" id="PS50234"/>
    </source>
</evidence>
<feature type="region of interest" description="Disordered" evidence="1">
    <location>
        <begin position="728"/>
        <end position="782"/>
    </location>
</feature>
<feature type="domain" description="VIT" evidence="3">
    <location>
        <begin position="5"/>
        <end position="137"/>
    </location>
</feature>
<dbReference type="SMART" id="SM00327">
    <property type="entry name" value="VWA"/>
    <property type="match status" value="1"/>
</dbReference>
<evidence type="ECO:0000256" key="1">
    <source>
        <dbReference type="SAM" id="MobiDB-lite"/>
    </source>
</evidence>
<dbReference type="Pfam" id="PF08487">
    <property type="entry name" value="VIT"/>
    <property type="match status" value="1"/>
</dbReference>
<dbReference type="InterPro" id="IPR002035">
    <property type="entry name" value="VWF_A"/>
</dbReference>
<feature type="domain" description="VWFA" evidence="2">
    <location>
        <begin position="279"/>
        <end position="455"/>
    </location>
</feature>
<name>A0A9W4K8L7_9EURO</name>
<comment type="caution">
    <text evidence="4">The sequence shown here is derived from an EMBL/GenBank/DDBJ whole genome shotgun (WGS) entry which is preliminary data.</text>
</comment>
<feature type="region of interest" description="Disordered" evidence="1">
    <location>
        <begin position="814"/>
        <end position="835"/>
    </location>
</feature>
<evidence type="ECO:0000313" key="5">
    <source>
        <dbReference type="Proteomes" id="UP001154252"/>
    </source>
</evidence>
<dbReference type="OrthoDB" id="1729737at2759"/>
<keyword evidence="5" id="KW-1185">Reference proteome</keyword>
<evidence type="ECO:0000313" key="4">
    <source>
        <dbReference type="EMBL" id="CAG8885942.1"/>
    </source>
</evidence>
<dbReference type="PROSITE" id="PS50234">
    <property type="entry name" value="VWFA"/>
    <property type="match status" value="1"/>
</dbReference>
<sequence>MVHGCFYRLAANSSALKYLPQVGLDAHATVLASNSRTVITQTFVNPSSTEAISEVFYSFPLYESSSIVGFTCRLGDTVIEGIVKPKEKANEIYQEAKSKGQTTAILDRSLSAADVFSTRLGNVPAGGTVLVEITLIQELAQDAKTDGVRYTIPVTIGPRYGTRVGLPHPPQGVLVKTAIKVDVVMEKGSNIRNIRSPSHPIQVDLGRTADMPESTFESNYASIQLRENVTIDEDFVITVNADKQDLPFAFLETHPTLPNQKALMVSLVPKFSLPPDSSEIVFVIDRSGSMMDKMRTLRSALGLFLKSLPLGVPFNLISFGSSSEALWARSKVSTRESLEEALQYTKKIRADLGGTEILSGLEAAVEKRYQDKVLEVLVLTDGEVCDQSEVFDLVNQANQQHSSRFFTLGLGDSVSHSLINGISRAGKGFTQTVLNNEDLNRTVVRMLKGALMPRLHNSRLDVDISKVEVEEDFVKVQLPGDDTTDTEPSPKQISLFDQDHKEGEGIGDVREPLPKIAVPSILQAPHDLPALFPFIRSNIYLLLSQSIDSFPETIALRANSKHGPLELEIPVQDIGKGQTVHQLAAKKTTTELEESRGWIYSAKNAECELIKTKWESRVDELVQTECERLGVRFQIAGKHCSFVAVSDEAPAEHDSNSKDAKVCKHRNATYSAEYYSASPESVDSGALQPPPAFSGLSVPEASAFNLDFSAMGSPDILQTFDLDTSLNTDNDTAGFEPKSKKAKTSQMSHGPDSQVSFSPMTPSYGATSPGYTPTSPGGIPSPPIFRPAYARFKSTHACIPDFSHIPSNSFNPEGSCSGYGSPTSPGYSPASPAYGSAAGSYSPKSPIWEEDDDEDADAASTLPLNKLIQLQTFEGHWEMSDALLQVVSLDPSTALVNIQTDYDFLAGIETNEVFAVEKWSRLIATSLVCRFLETNEAESHDVWELVKVKADGWVQAEIAAMATTDRELVTKLIERLGSLF</sequence>
<proteinExistence type="predicted"/>
<dbReference type="SUPFAM" id="SSF53300">
    <property type="entry name" value="vWA-like"/>
    <property type="match status" value="1"/>
</dbReference>
<dbReference type="EMBL" id="CAJVRC010000835">
    <property type="protein sequence ID" value="CAG8885942.1"/>
    <property type="molecule type" value="Genomic_DNA"/>
</dbReference>
<dbReference type="Proteomes" id="UP001154252">
    <property type="component" value="Unassembled WGS sequence"/>
</dbReference>
<accession>A0A9W4K8L7</accession>
<dbReference type="AlphaFoldDB" id="A0A9W4K8L7"/>
<dbReference type="InterPro" id="IPR013694">
    <property type="entry name" value="VIT"/>
</dbReference>
<dbReference type="PROSITE" id="PS51468">
    <property type="entry name" value="VIT"/>
    <property type="match status" value="1"/>
</dbReference>
<protein>
    <submittedName>
        <fullName evidence="4">Uncharacterized protein</fullName>
    </submittedName>
</protein>
<dbReference type="Gene3D" id="3.40.50.410">
    <property type="entry name" value="von Willebrand factor, type A domain"/>
    <property type="match status" value="1"/>
</dbReference>